<proteinExistence type="predicted"/>
<gene>
    <name evidence="1" type="ORF">B296_00050317</name>
</gene>
<reference evidence="1 2" key="1">
    <citation type="journal article" date="2014" name="Agronomy (Basel)">
        <title>A Draft Genome Sequence for Ensete ventricosum, the Drought-Tolerant Tree Against Hunger.</title>
        <authorList>
            <person name="Harrison J."/>
            <person name="Moore K.A."/>
            <person name="Paszkiewicz K."/>
            <person name="Jones T."/>
            <person name="Grant M."/>
            <person name="Ambacheew D."/>
            <person name="Muzemil S."/>
            <person name="Studholme D.J."/>
        </authorList>
    </citation>
    <scope>NUCLEOTIDE SEQUENCE [LARGE SCALE GENOMIC DNA]</scope>
</reference>
<dbReference type="EMBL" id="AMZH03011543">
    <property type="protein sequence ID" value="RRT52674.1"/>
    <property type="molecule type" value="Genomic_DNA"/>
</dbReference>
<name>A0A426YLT1_ENSVE</name>
<organism evidence="1 2">
    <name type="scientific">Ensete ventricosum</name>
    <name type="common">Abyssinian banana</name>
    <name type="synonym">Musa ensete</name>
    <dbReference type="NCBI Taxonomy" id="4639"/>
    <lineage>
        <taxon>Eukaryota</taxon>
        <taxon>Viridiplantae</taxon>
        <taxon>Streptophyta</taxon>
        <taxon>Embryophyta</taxon>
        <taxon>Tracheophyta</taxon>
        <taxon>Spermatophyta</taxon>
        <taxon>Magnoliopsida</taxon>
        <taxon>Liliopsida</taxon>
        <taxon>Zingiberales</taxon>
        <taxon>Musaceae</taxon>
        <taxon>Ensete</taxon>
    </lineage>
</organism>
<accession>A0A426YLT1</accession>
<dbReference type="AlphaFoldDB" id="A0A426YLT1"/>
<sequence length="190" mass="21327">MGDQHGWYQSVQTAVDSLRATAADRTSNLQKEMSTVHDFTCSVKDQWKIYMDETENHFVEDTAAVESGKHGLEEGVQNWELKSGHYHKIVEITDNTGKCLEEEYVLHVPQQFHQVDVPSCSTPQRRTINLPSVASIEELRTPAFEELLKSFGDAVSASKQANGDVKHFSGSYETQLQSSRDSRVPLTAIN</sequence>
<protein>
    <submittedName>
        <fullName evidence="1">Uncharacterized protein</fullName>
    </submittedName>
</protein>
<dbReference type="Proteomes" id="UP000287651">
    <property type="component" value="Unassembled WGS sequence"/>
</dbReference>
<comment type="caution">
    <text evidence="1">The sequence shown here is derived from an EMBL/GenBank/DDBJ whole genome shotgun (WGS) entry which is preliminary data.</text>
</comment>
<evidence type="ECO:0000313" key="1">
    <source>
        <dbReference type="EMBL" id="RRT52674.1"/>
    </source>
</evidence>
<evidence type="ECO:0000313" key="2">
    <source>
        <dbReference type="Proteomes" id="UP000287651"/>
    </source>
</evidence>